<keyword evidence="13" id="KW-0238">DNA-binding</keyword>
<feature type="region of interest" description="Disordered" evidence="16">
    <location>
        <begin position="32"/>
        <end position="61"/>
    </location>
</feature>
<evidence type="ECO:0000256" key="9">
    <source>
        <dbReference type="ARBA" id="ARBA00022842"/>
    </source>
</evidence>
<dbReference type="Pfam" id="PF00078">
    <property type="entry name" value="RVT_1"/>
    <property type="match status" value="1"/>
</dbReference>
<keyword evidence="5" id="KW-0479">Metal-binding</keyword>
<dbReference type="GO" id="GO:0006508">
    <property type="term" value="P:proteolysis"/>
    <property type="evidence" value="ECO:0007669"/>
    <property type="project" value="UniProtKB-KW"/>
</dbReference>
<keyword evidence="2" id="KW-0808">Transferase</keyword>
<organism evidence="19 20">
    <name type="scientific">Paspalum notatum var. saurae</name>
    <dbReference type="NCBI Taxonomy" id="547442"/>
    <lineage>
        <taxon>Eukaryota</taxon>
        <taxon>Viridiplantae</taxon>
        <taxon>Streptophyta</taxon>
        <taxon>Embryophyta</taxon>
        <taxon>Tracheophyta</taxon>
        <taxon>Spermatophyta</taxon>
        <taxon>Magnoliopsida</taxon>
        <taxon>Liliopsida</taxon>
        <taxon>Poales</taxon>
        <taxon>Poaceae</taxon>
        <taxon>PACMAD clade</taxon>
        <taxon>Panicoideae</taxon>
        <taxon>Andropogonodae</taxon>
        <taxon>Paspaleae</taxon>
        <taxon>Paspalinae</taxon>
        <taxon>Paspalum</taxon>
    </lineage>
</organism>
<dbReference type="Pfam" id="PF24626">
    <property type="entry name" value="SH3_Tf2-1"/>
    <property type="match status" value="1"/>
</dbReference>
<accession>A0AAQ3UQI7</accession>
<sequence length="1166" mass="131111">MSEPTIADVVAMLQSLTTELTSIKADVAAMKEKSSSSADSSAGGLPEGPRDLDRPPRFQKLDFPRYDGKSDPMLFINKCESYFTQQRTMAEEHVWMASYHLEDVAQLWYIQLQEDETTPTWGQFKDRLTVRFGPPLRSAPLFELTECRRTGTVEEYSNRFQALLPRAGRLAEAQRVQLFTGGLLPPLSHAVRIHNPATLAAAMSLARQVELMELDRVASAPAKAAPRALLPPPAPRPALQAPALAALPAPPPALPAPPVKGGGQQVKRLSPEEQAERRRLGLCYNCNEPYSRGHNHVCRLIFYIGGVEIAEEGDAAGEADPEAPVFSLRACPSATRCRSMSPEDFRVDLYVMPLAGYDLVLGTQWMVTLGPIVWDFNSRTLAFTRQDREVRWSDVAARREPLLSTIVSPAALLEELLSAFTDIFAKPTGLPPQRARDHSIVLKPGALPVAVRPYRYPAAHKDELERQALNALTVKDTFPIPVVDELLDELHGARFFTKLDLRSGYHQVRMRPADIHKTAFRTHDGLYEFLVMAFGLCNAPATFQALMNDILRPFLRRFVLVFFDDILIYSHAWADHLRHVRAVFSVLRHQQLFLKRSKCAFATSSVAYLGHVVSAPGVAMDPAKVQAVLDWPRPRSARAVPGFLGLTGYYRKFVPNYGTTAAPLSALLKKDGVSWSDEAAVAFTALKEAMTSAPVLAMPDFSKTFIVECDASSHGFGAVLVQDSHPIAFFSRPVAPRHRALAAYERELIAPLHHSQHHWVGKLLGFDFTVEYKPGHTNGVADALSRRDTPEDGAVLVLSAPRFDFIERLRQQQEADPALVALREEILAGSRVLPWAMVDGMVQYSGRLYVPPSSALLQEILVAVHEEGHEGVQRTLHRLRRDFHFPNMKKLVQDMVRAWVWTDIAMDFVEALPRVRGKSVILTVVDRFSKYCHFIPLAHPYSAETVAHAFFVDIVRLHGVLQSIVSDRDTVFTSNFWRELMRLSGTKLQMTTAFHPQSDGQSESANRVILMYLRCLTGDRPREWLRWLPWAEYIFNTAYQSSLRETPFRVVYGRDPPSIRSYEPGETQVAAVAKTMEERTEFLEDICGRLLQAQEFQKRHYDRGHRQVTHHVGDWVLLRLRQRPTASMPQSVAGKLKPRFYGPYRITELINDVAVRLDLPPQARLL</sequence>
<dbReference type="EMBL" id="CP144754">
    <property type="protein sequence ID" value="WVZ95693.1"/>
    <property type="molecule type" value="Genomic_DNA"/>
</dbReference>
<keyword evidence="8" id="KW-0378">Hydrolase</keyword>
<dbReference type="AlphaFoldDB" id="A0AAQ3UQI7"/>
<evidence type="ECO:0000256" key="2">
    <source>
        <dbReference type="ARBA" id="ARBA00022679"/>
    </source>
</evidence>
<dbReference type="GO" id="GO:0006310">
    <property type="term" value="P:DNA recombination"/>
    <property type="evidence" value="ECO:0007669"/>
    <property type="project" value="UniProtKB-KW"/>
</dbReference>
<feature type="domain" description="Integrase catalytic" evidence="18">
    <location>
        <begin position="882"/>
        <end position="1055"/>
    </location>
</feature>
<dbReference type="CDD" id="cd01647">
    <property type="entry name" value="RT_LTR"/>
    <property type="match status" value="1"/>
</dbReference>
<evidence type="ECO:0000256" key="11">
    <source>
        <dbReference type="ARBA" id="ARBA00022918"/>
    </source>
</evidence>
<evidence type="ECO:0000256" key="12">
    <source>
        <dbReference type="ARBA" id="ARBA00022932"/>
    </source>
</evidence>
<evidence type="ECO:0000256" key="7">
    <source>
        <dbReference type="ARBA" id="ARBA00022759"/>
    </source>
</evidence>
<keyword evidence="7" id="KW-0255">Endonuclease</keyword>
<dbReference type="PROSITE" id="PS50994">
    <property type="entry name" value="INTEGRASE"/>
    <property type="match status" value="1"/>
</dbReference>
<evidence type="ECO:0000256" key="4">
    <source>
        <dbReference type="ARBA" id="ARBA00022722"/>
    </source>
</evidence>
<dbReference type="Pfam" id="PF03732">
    <property type="entry name" value="Retrotrans_gag"/>
    <property type="match status" value="1"/>
</dbReference>
<dbReference type="GO" id="GO:0003887">
    <property type="term" value="F:DNA-directed DNA polymerase activity"/>
    <property type="evidence" value="ECO:0007669"/>
    <property type="project" value="UniProtKB-KW"/>
</dbReference>
<feature type="domain" description="Reverse transcriptase" evidence="17">
    <location>
        <begin position="422"/>
        <end position="613"/>
    </location>
</feature>
<evidence type="ECO:0000259" key="17">
    <source>
        <dbReference type="PROSITE" id="PS50878"/>
    </source>
</evidence>
<dbReference type="FunFam" id="3.30.420.10:FF:000219">
    <property type="entry name" value="Putative retroelement"/>
    <property type="match status" value="1"/>
</dbReference>
<dbReference type="GO" id="GO:0004190">
    <property type="term" value="F:aspartic-type endopeptidase activity"/>
    <property type="evidence" value="ECO:0007669"/>
    <property type="project" value="UniProtKB-KW"/>
</dbReference>
<name>A0AAQ3UQI7_PASNO</name>
<evidence type="ECO:0000256" key="5">
    <source>
        <dbReference type="ARBA" id="ARBA00022723"/>
    </source>
</evidence>
<evidence type="ECO:0000256" key="6">
    <source>
        <dbReference type="ARBA" id="ARBA00022750"/>
    </source>
</evidence>
<dbReference type="PROSITE" id="PS50878">
    <property type="entry name" value="RT_POL"/>
    <property type="match status" value="1"/>
</dbReference>
<proteinExistence type="predicted"/>
<keyword evidence="1" id="KW-0645">Protease</keyword>
<dbReference type="InterPro" id="IPR041577">
    <property type="entry name" value="RT_RNaseH_2"/>
</dbReference>
<dbReference type="InterPro" id="IPR043502">
    <property type="entry name" value="DNA/RNA_pol_sf"/>
</dbReference>
<evidence type="ECO:0000256" key="8">
    <source>
        <dbReference type="ARBA" id="ARBA00022801"/>
    </source>
</evidence>
<dbReference type="GO" id="GO:0003964">
    <property type="term" value="F:RNA-directed DNA polymerase activity"/>
    <property type="evidence" value="ECO:0007669"/>
    <property type="project" value="UniProtKB-KW"/>
</dbReference>
<keyword evidence="20" id="KW-1185">Reference proteome</keyword>
<dbReference type="Gene3D" id="3.30.70.270">
    <property type="match status" value="2"/>
</dbReference>
<keyword evidence="3" id="KW-0548">Nucleotidyltransferase</keyword>
<reference evidence="19 20" key="1">
    <citation type="submission" date="2024-02" db="EMBL/GenBank/DDBJ databases">
        <title>High-quality chromosome-scale genome assembly of Pensacola bahiagrass (Paspalum notatum Flugge var. saurae).</title>
        <authorList>
            <person name="Vega J.M."/>
            <person name="Podio M."/>
            <person name="Orjuela J."/>
            <person name="Siena L.A."/>
            <person name="Pessino S.C."/>
            <person name="Combes M.C."/>
            <person name="Mariac C."/>
            <person name="Albertini E."/>
            <person name="Pupilli F."/>
            <person name="Ortiz J.P.A."/>
            <person name="Leblanc O."/>
        </authorList>
    </citation>
    <scope>NUCLEOTIDE SEQUENCE [LARGE SCALE GENOMIC DNA]</scope>
    <source>
        <strain evidence="19">R1</strain>
        <tissue evidence="19">Leaf</tissue>
    </source>
</reference>
<protein>
    <submittedName>
        <fullName evidence="19">Uncharacterized protein</fullName>
    </submittedName>
</protein>
<keyword evidence="15" id="KW-0511">Multifunctional enzyme</keyword>
<dbReference type="SUPFAM" id="SSF53098">
    <property type="entry name" value="Ribonuclease H-like"/>
    <property type="match status" value="1"/>
</dbReference>
<dbReference type="Gene3D" id="3.30.420.10">
    <property type="entry name" value="Ribonuclease H-like superfamily/Ribonuclease H"/>
    <property type="match status" value="1"/>
</dbReference>
<evidence type="ECO:0000256" key="16">
    <source>
        <dbReference type="SAM" id="MobiDB-lite"/>
    </source>
</evidence>
<dbReference type="Gene3D" id="1.10.340.70">
    <property type="match status" value="1"/>
</dbReference>
<evidence type="ECO:0000313" key="19">
    <source>
        <dbReference type="EMBL" id="WVZ95693.1"/>
    </source>
</evidence>
<dbReference type="InterPro" id="IPR056924">
    <property type="entry name" value="SH3_Tf2-1"/>
</dbReference>
<dbReference type="InterPro" id="IPR041588">
    <property type="entry name" value="Integrase_H2C2"/>
</dbReference>
<dbReference type="InterPro" id="IPR001584">
    <property type="entry name" value="Integrase_cat-core"/>
</dbReference>
<dbReference type="GO" id="GO:0003677">
    <property type="term" value="F:DNA binding"/>
    <property type="evidence" value="ECO:0007669"/>
    <property type="project" value="UniProtKB-KW"/>
</dbReference>
<keyword evidence="12" id="KW-0239">DNA-directed DNA polymerase</keyword>
<dbReference type="FunFam" id="3.10.10.10:FF:000007">
    <property type="entry name" value="Retrovirus-related Pol polyprotein from transposon 17.6-like Protein"/>
    <property type="match status" value="1"/>
</dbReference>
<feature type="compositionally biased region" description="Basic and acidic residues" evidence="16">
    <location>
        <begin position="48"/>
        <end position="61"/>
    </location>
</feature>
<dbReference type="GO" id="GO:0015074">
    <property type="term" value="P:DNA integration"/>
    <property type="evidence" value="ECO:0007669"/>
    <property type="project" value="UniProtKB-KW"/>
</dbReference>
<dbReference type="SUPFAM" id="SSF56672">
    <property type="entry name" value="DNA/RNA polymerases"/>
    <property type="match status" value="1"/>
</dbReference>
<dbReference type="InterPro" id="IPR012337">
    <property type="entry name" value="RNaseH-like_sf"/>
</dbReference>
<gene>
    <name evidence="19" type="ORF">U9M48_041425</name>
</gene>
<evidence type="ECO:0000259" key="18">
    <source>
        <dbReference type="PROSITE" id="PS50994"/>
    </source>
</evidence>
<evidence type="ECO:0000256" key="10">
    <source>
        <dbReference type="ARBA" id="ARBA00022908"/>
    </source>
</evidence>
<dbReference type="Pfam" id="PF17921">
    <property type="entry name" value="Integrase_H2C2"/>
    <property type="match status" value="1"/>
</dbReference>
<dbReference type="PANTHER" id="PTHR37984:SF5">
    <property type="entry name" value="PROTEIN NYNRIN-LIKE"/>
    <property type="match status" value="1"/>
</dbReference>
<dbReference type="GO" id="GO:0004519">
    <property type="term" value="F:endonuclease activity"/>
    <property type="evidence" value="ECO:0007669"/>
    <property type="project" value="UniProtKB-KW"/>
</dbReference>
<dbReference type="GO" id="GO:0046872">
    <property type="term" value="F:metal ion binding"/>
    <property type="evidence" value="ECO:0007669"/>
    <property type="project" value="UniProtKB-KW"/>
</dbReference>
<dbReference type="FunFam" id="3.30.70.270:FF:000020">
    <property type="entry name" value="Transposon Tf2-6 polyprotein-like Protein"/>
    <property type="match status" value="1"/>
</dbReference>
<keyword evidence="10" id="KW-0229">DNA integration</keyword>
<evidence type="ECO:0000256" key="15">
    <source>
        <dbReference type="ARBA" id="ARBA00023268"/>
    </source>
</evidence>
<keyword evidence="9" id="KW-0460">Magnesium</keyword>
<evidence type="ECO:0000256" key="13">
    <source>
        <dbReference type="ARBA" id="ARBA00023125"/>
    </source>
</evidence>
<dbReference type="InterPro" id="IPR050951">
    <property type="entry name" value="Retrovirus_Pol_polyprotein"/>
</dbReference>
<dbReference type="InterPro" id="IPR036397">
    <property type="entry name" value="RNaseH_sf"/>
</dbReference>
<dbReference type="InterPro" id="IPR043128">
    <property type="entry name" value="Rev_trsase/Diguanyl_cyclase"/>
</dbReference>
<evidence type="ECO:0000256" key="1">
    <source>
        <dbReference type="ARBA" id="ARBA00022670"/>
    </source>
</evidence>
<dbReference type="Pfam" id="PF17919">
    <property type="entry name" value="RT_RNaseH_2"/>
    <property type="match status" value="1"/>
</dbReference>
<feature type="region of interest" description="Disordered" evidence="16">
    <location>
        <begin position="246"/>
        <end position="273"/>
    </location>
</feature>
<keyword evidence="11" id="KW-0695">RNA-directed DNA polymerase</keyword>
<evidence type="ECO:0000313" key="20">
    <source>
        <dbReference type="Proteomes" id="UP001341281"/>
    </source>
</evidence>
<keyword evidence="14" id="KW-0233">DNA recombination</keyword>
<keyword evidence="6" id="KW-0064">Aspartyl protease</keyword>
<dbReference type="InterPro" id="IPR005162">
    <property type="entry name" value="Retrotrans_gag_dom"/>
</dbReference>
<dbReference type="Gene3D" id="3.10.10.10">
    <property type="entry name" value="HIV Type 1 Reverse Transcriptase, subunit A, domain 1"/>
    <property type="match status" value="1"/>
</dbReference>
<evidence type="ECO:0000256" key="14">
    <source>
        <dbReference type="ARBA" id="ARBA00023172"/>
    </source>
</evidence>
<dbReference type="Pfam" id="PF00665">
    <property type="entry name" value="rve"/>
    <property type="match status" value="1"/>
</dbReference>
<dbReference type="PANTHER" id="PTHR37984">
    <property type="entry name" value="PROTEIN CBG26694"/>
    <property type="match status" value="1"/>
</dbReference>
<dbReference type="InterPro" id="IPR000477">
    <property type="entry name" value="RT_dom"/>
</dbReference>
<feature type="compositionally biased region" description="Pro residues" evidence="16">
    <location>
        <begin position="248"/>
        <end position="258"/>
    </location>
</feature>
<evidence type="ECO:0000256" key="3">
    <source>
        <dbReference type="ARBA" id="ARBA00022695"/>
    </source>
</evidence>
<keyword evidence="4" id="KW-0540">Nuclease</keyword>
<dbReference type="Proteomes" id="UP001341281">
    <property type="component" value="Chromosome 10"/>
</dbReference>